<dbReference type="HOGENOM" id="CLU_727373_0_0_5"/>
<dbReference type="Proteomes" id="UP000005324">
    <property type="component" value="Unassembled WGS sequence"/>
</dbReference>
<evidence type="ECO:0000313" key="6">
    <source>
        <dbReference type="Proteomes" id="UP000005324"/>
    </source>
</evidence>
<reference evidence="5 6" key="1">
    <citation type="submission" date="2010-04" db="EMBL/GenBank/DDBJ databases">
        <authorList>
            <person name="Qin X."/>
            <person name="Bachman B."/>
            <person name="Battles P."/>
            <person name="Bell A."/>
            <person name="Bess C."/>
            <person name="Bickham C."/>
            <person name="Chaboub L."/>
            <person name="Chen D."/>
            <person name="Coyle M."/>
            <person name="Deiros D.R."/>
            <person name="Dinh H."/>
            <person name="Forbes L."/>
            <person name="Fowler G."/>
            <person name="Francisco L."/>
            <person name="Fu Q."/>
            <person name="Gubbala S."/>
            <person name="Hale W."/>
            <person name="Han Y."/>
            <person name="Hemphill L."/>
            <person name="Highlander S.K."/>
            <person name="Hirani K."/>
            <person name="Hogues M."/>
            <person name="Jackson L."/>
            <person name="Jakkamsetti A."/>
            <person name="Javaid M."/>
            <person name="Jiang H."/>
            <person name="Korchina V."/>
            <person name="Kovar C."/>
            <person name="Lara F."/>
            <person name="Lee S."/>
            <person name="Mata R."/>
            <person name="Mathew T."/>
            <person name="Moen C."/>
            <person name="Morales K."/>
            <person name="Munidasa M."/>
            <person name="Nazareth L."/>
            <person name="Ngo R."/>
            <person name="Nguyen L."/>
            <person name="Okwuonu G."/>
            <person name="Ongeri F."/>
            <person name="Patil S."/>
            <person name="Petrosino J."/>
            <person name="Pham C."/>
            <person name="Pham P."/>
            <person name="Pu L.-L."/>
            <person name="Puazo M."/>
            <person name="Raj R."/>
            <person name="Reid J."/>
            <person name="Rouhana J."/>
            <person name="Saada N."/>
            <person name="Shang Y."/>
            <person name="Simmons D."/>
            <person name="Thornton R."/>
            <person name="Warren J."/>
            <person name="Weissenberger G."/>
            <person name="Zhang J."/>
            <person name="Zhang L."/>
            <person name="Zhou C."/>
            <person name="Zhu D."/>
            <person name="Muzny D."/>
            <person name="Worley K."/>
            <person name="Gibbs R."/>
        </authorList>
    </citation>
    <scope>NUCLEOTIDE SEQUENCE [LARGE SCALE GENOMIC DNA]</scope>
    <source>
        <strain evidence="5 6">ATCC 49957</strain>
    </source>
</reference>
<dbReference type="RefSeq" id="WP_007004364.1">
    <property type="nucleotide sequence ID" value="NZ_GG770779.1"/>
</dbReference>
<dbReference type="InterPro" id="IPR049625">
    <property type="entry name" value="Glyco_transf_61_cat"/>
</dbReference>
<dbReference type="PANTHER" id="PTHR20961">
    <property type="entry name" value="GLYCOSYLTRANSFERASE"/>
    <property type="match status" value="1"/>
</dbReference>
<dbReference type="GO" id="GO:0016757">
    <property type="term" value="F:glycosyltransferase activity"/>
    <property type="evidence" value="ECO:0007669"/>
    <property type="project" value="UniProtKB-KW"/>
</dbReference>
<dbReference type="AlphaFoldDB" id="D5RLI6"/>
<accession>D5RLI6</accession>
<evidence type="ECO:0000256" key="3">
    <source>
        <dbReference type="ARBA" id="ARBA00023180"/>
    </source>
</evidence>
<keyword evidence="6" id="KW-1185">Reference proteome</keyword>
<sequence length="380" mass="41427">MLPESCALAGLHDLPLLEDLPALLAAPRGRLDLAPAVAPPWQPFATFRQGAAPVALGRMPQRFGNALRLGVYSEAVILGGGAVVDSTDGRMVVESFASASDSGLAVPQRLEGALSLLGLRLENEKIHPRRPWRRPARRIEGPLLHLTYRPDLNYTHFMLEVLPRLYHWLLFPEPRPRLLVSEHVAARLAPLLALYGVRPEHLVPVGGPGAPPVVAERLYLGSAPLWKHEAPLQALRGAADRFPAGGRRIRIQRRGAKLWFRNLLNEAEVAALLDRLGFESVALEDFSLSEQVALFRSAECVAGVYGGGLFNTLFCRAGTRVLSLTSPDYHRFVLDSLPPPLALRGATVVGESFTMRLDANNSPFVVDMDAVRAACAALEL</sequence>
<dbReference type="OrthoDB" id="7185280at2"/>
<dbReference type="Pfam" id="PF04577">
    <property type="entry name" value="Glyco_transf_61"/>
    <property type="match status" value="1"/>
</dbReference>
<feature type="domain" description="Glycosyltransferase 61 catalytic" evidence="4">
    <location>
        <begin position="154"/>
        <end position="322"/>
    </location>
</feature>
<keyword evidence="3" id="KW-0325">Glycoprotein</keyword>
<dbReference type="InterPro" id="IPR007657">
    <property type="entry name" value="Glycosyltransferase_61"/>
</dbReference>
<dbReference type="EMBL" id="ADVL01000317">
    <property type="protein sequence ID" value="EFH11829.1"/>
    <property type="molecule type" value="Genomic_DNA"/>
</dbReference>
<keyword evidence="2" id="KW-0808">Transferase</keyword>
<evidence type="ECO:0000313" key="5">
    <source>
        <dbReference type="EMBL" id="EFH11829.1"/>
    </source>
</evidence>
<name>D5RLI6_9PROT</name>
<evidence type="ECO:0000256" key="2">
    <source>
        <dbReference type="ARBA" id="ARBA00022679"/>
    </source>
</evidence>
<proteinExistence type="predicted"/>
<protein>
    <recommendedName>
        <fullName evidence="4">Glycosyltransferase 61 catalytic domain-containing protein</fullName>
    </recommendedName>
</protein>
<keyword evidence="1" id="KW-0328">Glycosyltransferase</keyword>
<comment type="caution">
    <text evidence="5">The sequence shown here is derived from an EMBL/GenBank/DDBJ whole genome shotgun (WGS) entry which is preliminary data.</text>
</comment>
<organism evidence="5 6">
    <name type="scientific">Pseudoroseomonas cervicalis ATCC 49957</name>
    <dbReference type="NCBI Taxonomy" id="525371"/>
    <lineage>
        <taxon>Bacteria</taxon>
        <taxon>Pseudomonadati</taxon>
        <taxon>Pseudomonadota</taxon>
        <taxon>Alphaproteobacteria</taxon>
        <taxon>Acetobacterales</taxon>
        <taxon>Roseomonadaceae</taxon>
        <taxon>Roseomonas</taxon>
    </lineage>
</organism>
<evidence type="ECO:0000256" key="1">
    <source>
        <dbReference type="ARBA" id="ARBA00022676"/>
    </source>
</evidence>
<gene>
    <name evidence="5" type="ORF">HMPREF0731_1947</name>
</gene>
<evidence type="ECO:0000259" key="4">
    <source>
        <dbReference type="Pfam" id="PF04577"/>
    </source>
</evidence>